<reference evidence="2 3" key="1">
    <citation type="submission" date="2020-01" db="EMBL/GenBank/DDBJ databases">
        <title>Genome analysis.</title>
        <authorList>
            <person name="Wu S."/>
            <person name="Wang G."/>
        </authorList>
    </citation>
    <scope>NUCLEOTIDE SEQUENCE [LARGE SCALE GENOMIC DNA]</scope>
    <source>
        <strain evidence="2 3">SYL130</strain>
    </source>
</reference>
<sequence>MKPSRSNIAIFIALLFHVSGFVGMVFTPYKNWFVQNTPLNLCLMAALIIWTHEEKNLSFYFFFAIAFLVGMGTEMIGVNTGKLFGSYEYGGTLGPKFNNVPWLIGLNWVVVIFCVAAVMQKIFAWMKRKMEGQQTVMPKRIQTLSLLVDGATLAAFFDWVMEPVAIKLGYWQWKNNEVPLYNYVCWFAISFVLLLIMRWMRFQKANHFAVQLFIIQLLFFMALRIYLV</sequence>
<dbReference type="Pfam" id="PF04240">
    <property type="entry name" value="Caroten_synth"/>
    <property type="match status" value="1"/>
</dbReference>
<evidence type="ECO:0000313" key="2">
    <source>
        <dbReference type="EMBL" id="NCI48785.1"/>
    </source>
</evidence>
<dbReference type="Proteomes" id="UP000753802">
    <property type="component" value="Unassembled WGS sequence"/>
</dbReference>
<accession>A0ABW9ZUN9</accession>
<protein>
    <submittedName>
        <fullName evidence="2">Carotenoid biosynthesis protein</fullName>
    </submittedName>
</protein>
<evidence type="ECO:0000313" key="3">
    <source>
        <dbReference type="Proteomes" id="UP000753802"/>
    </source>
</evidence>
<keyword evidence="1" id="KW-1133">Transmembrane helix</keyword>
<keyword evidence="1" id="KW-0472">Membrane</keyword>
<dbReference type="InterPro" id="IPR007354">
    <property type="entry name" value="CruF-like"/>
</dbReference>
<name>A0ABW9ZUN9_9BACT</name>
<organism evidence="2 3">
    <name type="scientific">Sediminibacterium roseum</name>
    <dbReference type="NCBI Taxonomy" id="1978412"/>
    <lineage>
        <taxon>Bacteria</taxon>
        <taxon>Pseudomonadati</taxon>
        <taxon>Bacteroidota</taxon>
        <taxon>Chitinophagia</taxon>
        <taxon>Chitinophagales</taxon>
        <taxon>Chitinophagaceae</taxon>
        <taxon>Sediminibacterium</taxon>
    </lineage>
</organism>
<proteinExistence type="predicted"/>
<feature type="transmembrane region" description="Helical" evidence="1">
    <location>
        <begin position="7"/>
        <end position="26"/>
    </location>
</feature>
<feature type="transmembrane region" description="Helical" evidence="1">
    <location>
        <begin position="57"/>
        <end position="80"/>
    </location>
</feature>
<comment type="caution">
    <text evidence="2">The sequence shown here is derived from an EMBL/GenBank/DDBJ whole genome shotgun (WGS) entry which is preliminary data.</text>
</comment>
<dbReference type="RefSeq" id="WP_161817096.1">
    <property type="nucleotide sequence ID" value="NZ_JAACJS010000002.1"/>
</dbReference>
<evidence type="ECO:0000256" key="1">
    <source>
        <dbReference type="SAM" id="Phobius"/>
    </source>
</evidence>
<feature type="transmembrane region" description="Helical" evidence="1">
    <location>
        <begin position="100"/>
        <end position="120"/>
    </location>
</feature>
<keyword evidence="1" id="KW-0812">Transmembrane</keyword>
<dbReference type="PANTHER" id="PTHR39419">
    <property type="entry name" value="SLL0814 PROTEIN"/>
    <property type="match status" value="1"/>
</dbReference>
<dbReference type="EMBL" id="JAACJS010000002">
    <property type="protein sequence ID" value="NCI48785.1"/>
    <property type="molecule type" value="Genomic_DNA"/>
</dbReference>
<feature type="transmembrane region" description="Helical" evidence="1">
    <location>
        <begin position="32"/>
        <end position="50"/>
    </location>
</feature>
<feature type="transmembrane region" description="Helical" evidence="1">
    <location>
        <begin position="208"/>
        <end position="227"/>
    </location>
</feature>
<dbReference type="PANTHER" id="PTHR39419:SF1">
    <property type="entry name" value="SLL0814 PROTEIN"/>
    <property type="match status" value="1"/>
</dbReference>
<gene>
    <name evidence="2" type="ORF">GWC95_02550</name>
</gene>
<feature type="transmembrane region" description="Helical" evidence="1">
    <location>
        <begin position="180"/>
        <end position="196"/>
    </location>
</feature>
<keyword evidence="3" id="KW-1185">Reference proteome</keyword>
<feature type="transmembrane region" description="Helical" evidence="1">
    <location>
        <begin position="141"/>
        <end position="160"/>
    </location>
</feature>